<dbReference type="Gene3D" id="3.30.1330.60">
    <property type="entry name" value="OmpA-like domain"/>
    <property type="match status" value="1"/>
</dbReference>
<dbReference type="InterPro" id="IPR050330">
    <property type="entry name" value="Bact_OuterMem_StrucFunc"/>
</dbReference>
<evidence type="ECO:0000256" key="4">
    <source>
        <dbReference type="PROSITE-ProRule" id="PRU00473"/>
    </source>
</evidence>
<dbReference type="PRINTS" id="PR01021">
    <property type="entry name" value="OMPADOMAIN"/>
</dbReference>
<dbReference type="RefSeq" id="WP_210221866.1">
    <property type="nucleotide sequence ID" value="NZ_CP072801.1"/>
</dbReference>
<reference evidence="6 7" key="1">
    <citation type="submission" date="2021-04" db="EMBL/GenBank/DDBJ databases">
        <title>Genomics, taxonomy and metabolism of representatives of sulfur bacteria of the genus Thiothrix: Thiothrix fructosivorans QT, Thiothrix unzii A1T and three new species, Thiothrix subterranea sp. nov., Thiothrix litoralis sp. nov. and 'Candidatus Thiothrix anitrata' sp. nov.</title>
        <authorList>
            <person name="Ravin N.V."/>
            <person name="Smolyakov D."/>
            <person name="Rudenko T.S."/>
            <person name="Mardanov A.V."/>
            <person name="Beletsky A.V."/>
            <person name="Markov N.D."/>
            <person name="Fomenkov A.I."/>
            <person name="Roberts R.J."/>
            <person name="Karnachuk O.V."/>
            <person name="Novikov A."/>
            <person name="Grabovich M.Y."/>
        </authorList>
    </citation>
    <scope>NUCLEOTIDE SEQUENCE [LARGE SCALE GENOMIC DNA]</scope>
    <source>
        <strain evidence="6 7">AS</strain>
    </source>
</reference>
<dbReference type="Pfam" id="PF00691">
    <property type="entry name" value="OmpA"/>
    <property type="match status" value="1"/>
</dbReference>
<dbReference type="InterPro" id="IPR036737">
    <property type="entry name" value="OmpA-like_sf"/>
</dbReference>
<dbReference type="EMBL" id="CP072801">
    <property type="protein sequence ID" value="QTR45455.1"/>
    <property type="molecule type" value="Genomic_DNA"/>
</dbReference>
<evidence type="ECO:0000256" key="1">
    <source>
        <dbReference type="ARBA" id="ARBA00004442"/>
    </source>
</evidence>
<evidence type="ECO:0000259" key="5">
    <source>
        <dbReference type="PROSITE" id="PS51123"/>
    </source>
</evidence>
<keyword evidence="3" id="KW-0998">Cell outer membrane</keyword>
<dbReference type="Proteomes" id="UP000672039">
    <property type="component" value="Chromosome"/>
</dbReference>
<dbReference type="CDD" id="cd07185">
    <property type="entry name" value="OmpA_C-like"/>
    <property type="match status" value="1"/>
</dbReference>
<keyword evidence="7" id="KW-1185">Reference proteome</keyword>
<name>A0ABX7WPP0_9GAMM</name>
<dbReference type="SUPFAM" id="SSF103088">
    <property type="entry name" value="OmpA-like"/>
    <property type="match status" value="1"/>
</dbReference>
<dbReference type="InterPro" id="IPR006664">
    <property type="entry name" value="OMP_bac"/>
</dbReference>
<gene>
    <name evidence="6" type="ORF">J9253_15805</name>
</gene>
<accession>A0ABX7WPP0</accession>
<dbReference type="PANTHER" id="PTHR30329:SF21">
    <property type="entry name" value="LIPOPROTEIN YIAD-RELATED"/>
    <property type="match status" value="1"/>
</dbReference>
<evidence type="ECO:0000256" key="2">
    <source>
        <dbReference type="ARBA" id="ARBA00023136"/>
    </source>
</evidence>
<organism evidence="6 7">
    <name type="scientific">Thiothrix litoralis</name>
    <dbReference type="NCBI Taxonomy" id="2891210"/>
    <lineage>
        <taxon>Bacteria</taxon>
        <taxon>Pseudomonadati</taxon>
        <taxon>Pseudomonadota</taxon>
        <taxon>Gammaproteobacteria</taxon>
        <taxon>Thiotrichales</taxon>
        <taxon>Thiotrichaceae</taxon>
        <taxon>Thiothrix</taxon>
    </lineage>
</organism>
<dbReference type="PROSITE" id="PS51123">
    <property type="entry name" value="OMPA_2"/>
    <property type="match status" value="1"/>
</dbReference>
<dbReference type="InterPro" id="IPR006665">
    <property type="entry name" value="OmpA-like"/>
</dbReference>
<evidence type="ECO:0000313" key="6">
    <source>
        <dbReference type="EMBL" id="QTR45455.1"/>
    </source>
</evidence>
<evidence type="ECO:0000256" key="3">
    <source>
        <dbReference type="ARBA" id="ARBA00023237"/>
    </source>
</evidence>
<keyword evidence="2 4" id="KW-0472">Membrane</keyword>
<dbReference type="PANTHER" id="PTHR30329">
    <property type="entry name" value="STATOR ELEMENT OF FLAGELLAR MOTOR COMPLEX"/>
    <property type="match status" value="1"/>
</dbReference>
<proteinExistence type="predicted"/>
<protein>
    <submittedName>
        <fullName evidence="6">OmpA family protein</fullName>
    </submittedName>
</protein>
<feature type="domain" description="OmpA-like" evidence="5">
    <location>
        <begin position="224"/>
        <end position="341"/>
    </location>
</feature>
<sequence>MQRAWTIQLIGLLAVILLLAFTFPHFAQRLPERIASHAQQRLHEQGMSWASVQAKDRNVVIRGSTPHTSEQQQAVQTLQSLWYVQNVENATLPHIVEPYTMHIQWDGNTLSLNGYVSNDDTKAALAGQIKSAFGHAAELAEVQTGAGAPKGWETIIGNTLLAQIKPLKTASIRMTDQAVNFSGKASTTREIEALKKALEPLQAQGYDISLNMVALDNAAIVCQQEFNRLLTQENIVFSSGGSSIDSKSDTLLQALADAAIFCAHSTILISGHTDDVGSEETNLKLSEQRAKAVKGWLFNQGGVPLERLKTAGKGSSEPLVNNDTEANRAKNRRIEFIVEGI</sequence>
<comment type="subcellular location">
    <subcellularLocation>
        <location evidence="1">Cell outer membrane</location>
    </subcellularLocation>
</comment>
<evidence type="ECO:0000313" key="7">
    <source>
        <dbReference type="Proteomes" id="UP000672039"/>
    </source>
</evidence>
<dbReference type="Gene3D" id="3.40.1520.20">
    <property type="match status" value="1"/>
</dbReference>